<dbReference type="InterPro" id="IPR016195">
    <property type="entry name" value="Pol/histidinol_Pase-like"/>
</dbReference>
<evidence type="ECO:0000256" key="1">
    <source>
        <dbReference type="SAM" id="Phobius"/>
    </source>
</evidence>
<dbReference type="Proteomes" id="UP001249020">
    <property type="component" value="Unassembled WGS sequence"/>
</dbReference>
<dbReference type="Pfam" id="PF02811">
    <property type="entry name" value="PHP"/>
    <property type="match status" value="1"/>
</dbReference>
<feature type="transmembrane region" description="Helical" evidence="1">
    <location>
        <begin position="180"/>
        <end position="197"/>
    </location>
</feature>
<organism evidence="3 4">
    <name type="scientific">Brumicola blandensis</name>
    <dbReference type="NCBI Taxonomy" id="3075611"/>
    <lineage>
        <taxon>Bacteria</taxon>
        <taxon>Pseudomonadati</taxon>
        <taxon>Pseudomonadota</taxon>
        <taxon>Gammaproteobacteria</taxon>
        <taxon>Alteromonadales</taxon>
        <taxon>Alteromonadaceae</taxon>
        <taxon>Brumicola</taxon>
    </lineage>
</organism>
<dbReference type="Gene3D" id="3.20.20.140">
    <property type="entry name" value="Metal-dependent hydrolases"/>
    <property type="match status" value="1"/>
</dbReference>
<keyword evidence="1" id="KW-0812">Transmembrane</keyword>
<dbReference type="PANTHER" id="PTHR42924">
    <property type="entry name" value="EXONUCLEASE"/>
    <property type="match status" value="1"/>
</dbReference>
<feature type="domain" description="Polymerase/histidinol phosphatase N-terminal" evidence="2">
    <location>
        <begin position="452"/>
        <end position="524"/>
    </location>
</feature>
<gene>
    <name evidence="3" type="ORF">RM544_08750</name>
</gene>
<dbReference type="InterPro" id="IPR003141">
    <property type="entry name" value="Pol/His_phosphatase_N"/>
</dbReference>
<dbReference type="RefSeq" id="WP_311361410.1">
    <property type="nucleotide sequence ID" value="NZ_JAVRIE010000003.1"/>
</dbReference>
<feature type="transmembrane region" description="Helical" evidence="1">
    <location>
        <begin position="75"/>
        <end position="95"/>
    </location>
</feature>
<keyword evidence="1" id="KW-0472">Membrane</keyword>
<accession>A0AAW8R616</accession>
<feature type="transmembrane region" description="Helical" evidence="1">
    <location>
        <begin position="107"/>
        <end position="128"/>
    </location>
</feature>
<feature type="transmembrane region" description="Helical" evidence="1">
    <location>
        <begin position="294"/>
        <end position="315"/>
    </location>
</feature>
<dbReference type="GO" id="GO:0035312">
    <property type="term" value="F:5'-3' DNA exonuclease activity"/>
    <property type="evidence" value="ECO:0007669"/>
    <property type="project" value="TreeGrafter"/>
</dbReference>
<feature type="transmembrane region" description="Helical" evidence="1">
    <location>
        <begin position="48"/>
        <end position="66"/>
    </location>
</feature>
<feature type="transmembrane region" description="Helical" evidence="1">
    <location>
        <begin position="409"/>
        <end position="427"/>
    </location>
</feature>
<proteinExistence type="predicted"/>
<protein>
    <submittedName>
        <fullName evidence="3">VanZ family protein</fullName>
    </submittedName>
</protein>
<name>A0AAW8R616_9ALTE</name>
<keyword evidence="4" id="KW-1185">Reference proteome</keyword>
<feature type="transmembrane region" description="Helical" evidence="1">
    <location>
        <begin position="230"/>
        <end position="247"/>
    </location>
</feature>
<comment type="caution">
    <text evidence="3">The sequence shown here is derived from an EMBL/GenBank/DDBJ whole genome shotgun (WGS) entry which is preliminary data.</text>
</comment>
<dbReference type="AlphaFoldDB" id="A0AAW8R616"/>
<dbReference type="SUPFAM" id="SSF89550">
    <property type="entry name" value="PHP domain-like"/>
    <property type="match status" value="1"/>
</dbReference>
<feature type="transmembrane region" description="Helical" evidence="1">
    <location>
        <begin position="254"/>
        <end position="274"/>
    </location>
</feature>
<feature type="transmembrane region" description="Helical" evidence="1">
    <location>
        <begin position="140"/>
        <end position="160"/>
    </location>
</feature>
<dbReference type="SMART" id="SM00481">
    <property type="entry name" value="POLIIIAc"/>
    <property type="match status" value="1"/>
</dbReference>
<evidence type="ECO:0000313" key="3">
    <source>
        <dbReference type="EMBL" id="MDT0582628.1"/>
    </source>
</evidence>
<dbReference type="GO" id="GO:0004534">
    <property type="term" value="F:5'-3' RNA exonuclease activity"/>
    <property type="evidence" value="ECO:0007669"/>
    <property type="project" value="TreeGrafter"/>
</dbReference>
<dbReference type="EMBL" id="JAVRIE010000003">
    <property type="protein sequence ID" value="MDT0582628.1"/>
    <property type="molecule type" value="Genomic_DNA"/>
</dbReference>
<reference evidence="3 4" key="1">
    <citation type="submission" date="2023-09" db="EMBL/GenBank/DDBJ databases">
        <authorList>
            <person name="Rey-Velasco X."/>
        </authorList>
    </citation>
    <scope>NUCLEOTIDE SEQUENCE [LARGE SCALE GENOMIC DNA]</scope>
    <source>
        <strain evidence="3 4">W409</strain>
    </source>
</reference>
<dbReference type="InterPro" id="IPR004013">
    <property type="entry name" value="PHP_dom"/>
</dbReference>
<dbReference type="InterPro" id="IPR052018">
    <property type="entry name" value="PHP_domain"/>
</dbReference>
<evidence type="ECO:0000313" key="4">
    <source>
        <dbReference type="Proteomes" id="UP001249020"/>
    </source>
</evidence>
<dbReference type="PANTHER" id="PTHR42924:SF11">
    <property type="entry name" value="POLYMERASE_HISTIDINOL PHOSPHATASE N-TERMINAL DOMAIN-CONTAINING PROTEIN"/>
    <property type="match status" value="1"/>
</dbReference>
<keyword evidence="1" id="KW-1133">Transmembrane helix</keyword>
<evidence type="ECO:0000259" key="2">
    <source>
        <dbReference type="SMART" id="SM00481"/>
    </source>
</evidence>
<sequence length="832" mass="93272">MKSIFFIIAFLIVYGSLYPFHFSANSMSPESLQALLNFDLRQTSLTDIIANIVLFIPFGLFIRLVFPNQTTKMQLLNLALFTFVFAYGIQALQLFTEDRKPWGGDAVWNMVGYFVGLVLFSFSQLRFLRSIQTLSINGQISLVLAISIIVLELAPFAPSIDLDVLKQNVKALLSNPTIDWYWTVEGTLYWLVPFYLLKLAVPSFASLPRLSVIVFSVLLAKFIIVSSNVNLTLLVSGINALIVWGVFGRRINIGFLAVLMLIKIVSNGLHPFVLSEQTQAFNWIPFTGSMNGNILFNIVVFAKKIAIYGATIWLLFLWSQRLLMSTLVCGAALLMTELLQTRFVDSTPESTDLVLAVFIAFILKQVIKPSLSHNKDKPLASTAVINGEQLMKNSNADSSSNKSSKKIKVVAVIAILLSTLLGLSTVLSDKSSSDIVVRQAPWANVKHPPLIFDHHTHSNYSDGSLSIKELTELAYLEGCHAFAITDHSNDVSNFRASRIQDIKDMRAQFPVMLIFGGIELGMPSYSQRERVNIITLPEYEELMISKIMQALIDAKGVDKAQQDLVVLEAINTIERAKHNTIKIYNHPSRRDRNDGAIENYRDIKNWNKDFNHITAVAGAPGRQKAEPIGDYKSEKQTIDRWDPFVAEVGGTWDKLLSEGEQIWGAIATTDFHDAGTSYAPCEFSRTHVNAPTHDYKGIVEAIKAGTFWADHGKLLDDYQFTITSQDTKVVAYPGSTIDLAGNDNILNVEIAISKMPEYADDFFRFELISNCNSKKTVLESTLMPPEKSKITIPIPIFEQNREEQCYVRSRIIRESIEPNRLSAYSNPIFIKF</sequence>
<feature type="transmembrane region" description="Helical" evidence="1">
    <location>
        <begin position="204"/>
        <end position="224"/>
    </location>
</feature>
<dbReference type="InterPro" id="IPR006976">
    <property type="entry name" value="VanZ-like"/>
</dbReference>
<dbReference type="Pfam" id="PF04892">
    <property type="entry name" value="VanZ"/>
    <property type="match status" value="1"/>
</dbReference>